<dbReference type="KEGG" id="age:AA314_07826"/>
<reference evidence="1 2" key="1">
    <citation type="submission" date="2015-05" db="EMBL/GenBank/DDBJ databases">
        <title>Genome assembly of Archangium gephyra DSM 2261.</title>
        <authorList>
            <person name="Sharma G."/>
            <person name="Subramanian S."/>
        </authorList>
    </citation>
    <scope>NUCLEOTIDE SEQUENCE [LARGE SCALE GENOMIC DNA]</scope>
    <source>
        <strain evidence="1 2">DSM 2261</strain>
    </source>
</reference>
<sequence length="37" mass="4095">MNSEAVLLGRMVRLTQHLSGSTYLVEAPSPDPLRHDC</sequence>
<name>A0AAC8QFI9_9BACT</name>
<evidence type="ECO:0000313" key="1">
    <source>
        <dbReference type="EMBL" id="AKJ06200.1"/>
    </source>
</evidence>
<dbReference type="EMBL" id="CP011509">
    <property type="protein sequence ID" value="AKJ06200.1"/>
    <property type="molecule type" value="Genomic_DNA"/>
</dbReference>
<evidence type="ECO:0000313" key="2">
    <source>
        <dbReference type="Proteomes" id="UP000035579"/>
    </source>
</evidence>
<proteinExistence type="predicted"/>
<dbReference type="AlphaFoldDB" id="A0AAC8QFI9"/>
<protein>
    <submittedName>
        <fullName evidence="1">Uncharacterized protein</fullName>
    </submittedName>
</protein>
<organism evidence="1 2">
    <name type="scientific">Archangium gephyra</name>
    <dbReference type="NCBI Taxonomy" id="48"/>
    <lineage>
        <taxon>Bacteria</taxon>
        <taxon>Pseudomonadati</taxon>
        <taxon>Myxococcota</taxon>
        <taxon>Myxococcia</taxon>
        <taxon>Myxococcales</taxon>
        <taxon>Cystobacterineae</taxon>
        <taxon>Archangiaceae</taxon>
        <taxon>Archangium</taxon>
    </lineage>
</organism>
<dbReference type="Proteomes" id="UP000035579">
    <property type="component" value="Chromosome"/>
</dbReference>
<accession>A0AAC8QFI9</accession>
<gene>
    <name evidence="1" type="ORF">AA314_07826</name>
</gene>